<reference evidence="2" key="1">
    <citation type="submission" date="2021-01" db="EMBL/GenBank/DDBJ databases">
        <authorList>
            <person name="Corre E."/>
            <person name="Pelletier E."/>
            <person name="Niang G."/>
            <person name="Scheremetjew M."/>
            <person name="Finn R."/>
            <person name="Kale V."/>
            <person name="Holt S."/>
            <person name="Cochrane G."/>
            <person name="Meng A."/>
            <person name="Brown T."/>
            <person name="Cohen L."/>
        </authorList>
    </citation>
    <scope>NUCLEOTIDE SEQUENCE</scope>
    <source>
        <strain evidence="2">SL-175</strain>
    </source>
</reference>
<organism evidence="2">
    <name type="scientific">Mantoniella antarctica</name>
    <dbReference type="NCBI Taxonomy" id="81844"/>
    <lineage>
        <taxon>Eukaryota</taxon>
        <taxon>Viridiplantae</taxon>
        <taxon>Chlorophyta</taxon>
        <taxon>Mamiellophyceae</taxon>
        <taxon>Mamiellales</taxon>
        <taxon>Mamiellaceae</taxon>
        <taxon>Mantoniella</taxon>
    </lineage>
</organism>
<feature type="region of interest" description="Disordered" evidence="1">
    <location>
        <begin position="582"/>
        <end position="608"/>
    </location>
</feature>
<dbReference type="SUPFAM" id="SSF53756">
    <property type="entry name" value="UDP-Glycosyltransferase/glycogen phosphorylase"/>
    <property type="match status" value="1"/>
</dbReference>
<accession>A0A7S0SX74</accession>
<name>A0A7S0SX74_9CHLO</name>
<evidence type="ECO:0000256" key="1">
    <source>
        <dbReference type="SAM" id="MobiDB-lite"/>
    </source>
</evidence>
<protein>
    <recommendedName>
        <fullName evidence="3">Mitochondrial fission protein ELM1</fullName>
    </recommendedName>
</protein>
<feature type="region of interest" description="Disordered" evidence="1">
    <location>
        <begin position="623"/>
        <end position="676"/>
    </location>
</feature>
<dbReference type="InterPro" id="IPR009367">
    <property type="entry name" value="Elm1-like"/>
</dbReference>
<evidence type="ECO:0008006" key="3">
    <source>
        <dbReference type="Google" id="ProtNLM"/>
    </source>
</evidence>
<dbReference type="PANTHER" id="PTHR33986">
    <property type="entry name" value="OS02G0535700 PROTEIN"/>
    <property type="match status" value="1"/>
</dbReference>
<dbReference type="EMBL" id="HBFC01030290">
    <property type="protein sequence ID" value="CAD8717797.1"/>
    <property type="molecule type" value="Transcribed_RNA"/>
</dbReference>
<sequence>MEESVRRAIILSNGALGAEGQCLGLVRALGLGNPGGKTCDVHLVGEAALALAPRLGAAWGERLSMSAGAVGLVKRGDPRPSPLPWHLAAFARFLHALPASWHVALHALWDGIFGGARGFLDAVWLGADLRPMAAAALEGYHGAGIGRTLVVASGRGTVPACCAMKRRCGDAVFSVQVQHPRCDIRLFDLVIAPQHDFVSPKAASAAASEQDSHVCVTRAALHRLDATALATAREHWRRDFMLRPGPRMVVCIGGPTRHCRLGGWADSIGNSGDSGGRWWWWWAGLRAWRLLADVTGRRATAAAEEAFAEEVSDFVTLACSDPTPTYNRTRLSGGGDGGCGGGGGVSGSFGSVFVTFSRRTPKSLRAALHRHFALRMVAAHTHGMDSEAGRRTPPHHRRRSPNRGGDFVESQPSTPPSSGVTAAVAMEDSDGHASMLFGPKISSVPSDRSASPIVLPKSPGLWVWDDQGPNPYEGAMAWADAVLVTADSVSMLSEAASLGVPVVVAGWRFATGKAALLLSAMATAGAVRAMEDVPPSAPWSWKGKHLYGGGYEARAGGGAGGGVGVGNCAGAGAGDADVDGGAVASDASWQQKRQRQEHPFSTDDVSGAAAQVRSMVRVRLPGQPMSSTAESHPFAASLATTAAEAIDREGERGEGGHAVHPPASTGVRESSGGGDG</sequence>
<dbReference type="Pfam" id="PF06258">
    <property type="entry name" value="Mito_fiss_Elm1"/>
    <property type="match status" value="2"/>
</dbReference>
<gene>
    <name evidence="2" type="ORF">MANT1106_LOCUS17967</name>
</gene>
<feature type="compositionally biased region" description="Basic and acidic residues" evidence="1">
    <location>
        <begin position="645"/>
        <end position="657"/>
    </location>
</feature>
<feature type="compositionally biased region" description="Low complexity" evidence="1">
    <location>
        <begin position="635"/>
        <end position="644"/>
    </location>
</feature>
<evidence type="ECO:0000313" key="2">
    <source>
        <dbReference type="EMBL" id="CAD8717797.1"/>
    </source>
</evidence>
<feature type="compositionally biased region" description="Polar residues" evidence="1">
    <location>
        <begin position="410"/>
        <end position="420"/>
    </location>
</feature>
<dbReference type="PANTHER" id="PTHR33986:SF15">
    <property type="entry name" value="MITOCHONDRIAL FISSION PROTEIN ELM1"/>
    <property type="match status" value="1"/>
</dbReference>
<dbReference type="AlphaFoldDB" id="A0A7S0SX74"/>
<feature type="compositionally biased region" description="Basic residues" evidence="1">
    <location>
        <begin position="392"/>
        <end position="401"/>
    </location>
</feature>
<proteinExistence type="predicted"/>
<feature type="region of interest" description="Disordered" evidence="1">
    <location>
        <begin position="381"/>
        <end position="422"/>
    </location>
</feature>